<evidence type="ECO:0000313" key="1">
    <source>
        <dbReference type="EMBL" id="CEI61711.1"/>
    </source>
</evidence>
<dbReference type="AlphaFoldDB" id="A0A2L2T8Y6"/>
<organism evidence="1 2">
    <name type="scientific">Fusarium venenatum</name>
    <dbReference type="NCBI Taxonomy" id="56646"/>
    <lineage>
        <taxon>Eukaryota</taxon>
        <taxon>Fungi</taxon>
        <taxon>Dikarya</taxon>
        <taxon>Ascomycota</taxon>
        <taxon>Pezizomycotina</taxon>
        <taxon>Sordariomycetes</taxon>
        <taxon>Hypocreomycetidae</taxon>
        <taxon>Hypocreales</taxon>
        <taxon>Nectriaceae</taxon>
        <taxon>Fusarium</taxon>
    </lineage>
</organism>
<accession>A0A2L2T8Y6</accession>
<sequence length="150" mass="16910">MKVICMDLTSEGSRDINYFIHQYGISSSPDLIRLPVKVQHFIRLTLPLDCQRACPDYGPTSRIGHPRRPNWEAVTILFPSDRVDSGRLSRPTPKAQNFQNRIFGQFGPSGPPGLRFLLAHAQESIYKNVAEEGCTAVADQQERPMGEETR</sequence>
<reference evidence="2" key="1">
    <citation type="submission" date="2014-10" db="EMBL/GenBank/DDBJ databases">
        <authorList>
            <person name="King R."/>
        </authorList>
    </citation>
    <scope>NUCLEOTIDE SEQUENCE [LARGE SCALE GENOMIC DNA]</scope>
    <source>
        <strain evidence="2">A3/5</strain>
    </source>
</reference>
<name>A0A2L2T8Y6_9HYPO</name>
<proteinExistence type="predicted"/>
<dbReference type="EMBL" id="LN649230">
    <property type="protein sequence ID" value="CEI61711.1"/>
    <property type="molecule type" value="Genomic_DNA"/>
</dbReference>
<dbReference type="Proteomes" id="UP000245910">
    <property type="component" value="Chromosome II"/>
</dbReference>
<keyword evidence="2" id="KW-1185">Reference proteome</keyword>
<protein>
    <submittedName>
        <fullName evidence="1">Uncharacterized protein</fullName>
    </submittedName>
</protein>
<evidence type="ECO:0000313" key="2">
    <source>
        <dbReference type="Proteomes" id="UP000245910"/>
    </source>
</evidence>